<feature type="chain" id="PRO_5046284015" description="Lipoprotein" evidence="1">
    <location>
        <begin position="20"/>
        <end position="205"/>
    </location>
</feature>
<gene>
    <name evidence="2" type="ORF">WG622_12260</name>
</gene>
<keyword evidence="1" id="KW-0732">Signal</keyword>
<evidence type="ECO:0000313" key="3">
    <source>
        <dbReference type="Proteomes" id="UP001368270"/>
    </source>
</evidence>
<name>A0ABU8QHW5_9RHOB</name>
<reference evidence="2 3" key="1">
    <citation type="submission" date="2024-03" db="EMBL/GenBank/DDBJ databases">
        <title>Cognatishimia coralii sp. nov., a marine bacterium isolated from coral surrounding seawater.</title>
        <authorList>
            <person name="Liu X."/>
            <person name="Liu S."/>
            <person name="Sun H."/>
            <person name="Zhang Y."/>
        </authorList>
    </citation>
    <scope>NUCLEOTIDE SEQUENCE [LARGE SCALE GENOMIC DNA]</scope>
    <source>
        <strain evidence="2 3">D5M38</strain>
    </source>
</reference>
<proteinExistence type="predicted"/>
<dbReference type="PROSITE" id="PS51257">
    <property type="entry name" value="PROKAR_LIPOPROTEIN"/>
    <property type="match status" value="1"/>
</dbReference>
<evidence type="ECO:0000313" key="2">
    <source>
        <dbReference type="EMBL" id="MEJ5219020.1"/>
    </source>
</evidence>
<evidence type="ECO:0008006" key="4">
    <source>
        <dbReference type="Google" id="ProtNLM"/>
    </source>
</evidence>
<feature type="signal peptide" evidence="1">
    <location>
        <begin position="1"/>
        <end position="19"/>
    </location>
</feature>
<sequence length="205" mass="22874">MARFFKAVILLVFPLLLSACTVPNQGGATLEEVQRAAYTHNGPPKLTLFTMLSNRSGSGAHTSILINGSQRVAFDPAGSFRHPQIVSRNDTVYGMTPYLVDQYTRFHARETYHVVIQELVVSPEVAEMALQLAVNHPAVQQSYCAKSTSALVGQLPGFEDAPQSFYPRKLMDYFAEKGATFERLYEYDGDDKSKVLAEFVPEYER</sequence>
<dbReference type="EMBL" id="JBBGAZ010000006">
    <property type="protein sequence ID" value="MEJ5219020.1"/>
    <property type="molecule type" value="Genomic_DNA"/>
</dbReference>
<dbReference type="Proteomes" id="UP001368270">
    <property type="component" value="Unassembled WGS sequence"/>
</dbReference>
<dbReference type="RefSeq" id="WP_339403848.1">
    <property type="nucleotide sequence ID" value="NZ_JBBGAZ010000006.1"/>
</dbReference>
<organism evidence="2 3">
    <name type="scientific">Cognatishimia coralii</name>
    <dbReference type="NCBI Taxonomy" id="3083254"/>
    <lineage>
        <taxon>Bacteria</taxon>
        <taxon>Pseudomonadati</taxon>
        <taxon>Pseudomonadota</taxon>
        <taxon>Alphaproteobacteria</taxon>
        <taxon>Rhodobacterales</taxon>
        <taxon>Paracoccaceae</taxon>
        <taxon>Cognatishimia</taxon>
    </lineage>
</organism>
<protein>
    <recommendedName>
        <fullName evidence="4">Lipoprotein</fullName>
    </recommendedName>
</protein>
<comment type="caution">
    <text evidence="2">The sequence shown here is derived from an EMBL/GenBank/DDBJ whole genome shotgun (WGS) entry which is preliminary data.</text>
</comment>
<keyword evidence="3" id="KW-1185">Reference proteome</keyword>
<accession>A0ABU8QHW5</accession>
<evidence type="ECO:0000256" key="1">
    <source>
        <dbReference type="SAM" id="SignalP"/>
    </source>
</evidence>